<keyword evidence="7 10" id="KW-0472">Membrane</keyword>
<evidence type="ECO:0000256" key="10">
    <source>
        <dbReference type="PROSITE-ProRule" id="PRU01360"/>
    </source>
</evidence>
<dbReference type="AlphaFoldDB" id="A0A5K7ZLV9"/>
<proteinExistence type="inferred from homology"/>
<evidence type="ECO:0000256" key="6">
    <source>
        <dbReference type="ARBA" id="ARBA00023077"/>
    </source>
</evidence>
<sequence>MRFQTKSILSTGATCLTLMLLALNVWAADDTQTAESERLKLENVTVTATDNRQVPVTEPEKTVIDFENYEKAAPIHNVVDVLRDSALVDFRGKSDIDVRSERNESPILLRGFGVRRYVNAIDGVTFDQPLHFGQIVDYSLVPLGQIESVEIIPGAHSARYSGKAMGGVINFKTKVPEVKKSAKPDVSIESSYGSFDTWDNKVALEGGYDGFNFATTYHKYTTDGYLRHGASEMENYGWMLGYALSSGGYFKYMGNYVEKDRESYVTNDPSGDYDPTYPEVLTGTSGAGSIASDTKSHIETSVQRFSFLQPTPIGDFSAGLSYTEKKEHYYTYLSAGNLVTYPNSTGKNIAFNVQDELELFDKHTLVMGFDYLAYYASFEPREEDDNRVRNHRSGFVEDTWQITDRLTVRAGLRYEDVKLSINNYSTISGWGSVAGYQVTLDPPQKYIKKDFDEWMPKFFATYKLDDHAAWLRDTSVSIGISKFWNVAPFCLFCPGRYAQVDPEHGMNYDLIVNRRLWRDIQLKVDYSYYKIKDYVAYNWDYAEYYYTDPTAPAGLEGSDMYINLDEVIRHGLEVEINGRLIDSLSFYISYAFQEYDYDGPEPAGMELGDVAKHRVNAGLRYRPLDKTVVMLDYKYQDEQIAHEVTESPDGSGNYVSYDNPMAAYNVFDLGINQTLCSGTRWVKDLAIGFYVKNLFNEEYENSQGYPMTEQSFIAKLSFRY</sequence>
<keyword evidence="6 11" id="KW-0798">TonB box</keyword>
<dbReference type="Gene3D" id="2.170.130.10">
    <property type="entry name" value="TonB-dependent receptor, plug domain"/>
    <property type="match status" value="1"/>
</dbReference>
<dbReference type="InterPro" id="IPR036942">
    <property type="entry name" value="Beta-barrel_TonB_sf"/>
</dbReference>
<evidence type="ECO:0000256" key="1">
    <source>
        <dbReference type="ARBA" id="ARBA00004571"/>
    </source>
</evidence>
<dbReference type="InterPro" id="IPR000531">
    <property type="entry name" value="Beta-barrel_TonB"/>
</dbReference>
<dbReference type="InterPro" id="IPR037066">
    <property type="entry name" value="Plug_dom_sf"/>
</dbReference>
<keyword evidence="5 12" id="KW-0732">Signal</keyword>
<evidence type="ECO:0000256" key="7">
    <source>
        <dbReference type="ARBA" id="ARBA00023136"/>
    </source>
</evidence>
<protein>
    <submittedName>
        <fullName evidence="15">TonB-dependent receptor</fullName>
    </submittedName>
</protein>
<keyword evidence="3 10" id="KW-1134">Transmembrane beta strand</keyword>
<dbReference type="Pfam" id="PF07715">
    <property type="entry name" value="Plug"/>
    <property type="match status" value="1"/>
</dbReference>
<dbReference type="GO" id="GO:0044718">
    <property type="term" value="P:siderophore transmembrane transport"/>
    <property type="evidence" value="ECO:0007669"/>
    <property type="project" value="TreeGrafter"/>
</dbReference>
<name>A0A5K7ZLV9_9BACT</name>
<comment type="subcellular location">
    <subcellularLocation>
        <location evidence="1 10">Cell outer membrane</location>
        <topology evidence="1 10">Multi-pass membrane protein</topology>
    </subcellularLocation>
</comment>
<dbReference type="GO" id="GO:0009279">
    <property type="term" value="C:cell outer membrane"/>
    <property type="evidence" value="ECO:0007669"/>
    <property type="project" value="UniProtKB-SubCell"/>
</dbReference>
<dbReference type="GO" id="GO:0015344">
    <property type="term" value="F:siderophore uptake transmembrane transporter activity"/>
    <property type="evidence" value="ECO:0007669"/>
    <property type="project" value="TreeGrafter"/>
</dbReference>
<evidence type="ECO:0000259" key="13">
    <source>
        <dbReference type="Pfam" id="PF00593"/>
    </source>
</evidence>
<evidence type="ECO:0000256" key="9">
    <source>
        <dbReference type="ARBA" id="ARBA00023237"/>
    </source>
</evidence>
<dbReference type="PANTHER" id="PTHR30069:SF29">
    <property type="entry name" value="HEMOGLOBIN AND HEMOGLOBIN-HAPTOGLOBIN-BINDING PROTEIN 1-RELATED"/>
    <property type="match status" value="1"/>
</dbReference>
<reference evidence="15 16" key="1">
    <citation type="submission" date="2019-11" db="EMBL/GenBank/DDBJ databases">
        <title>Comparative genomics of hydrocarbon-degrading Desulfosarcina strains.</title>
        <authorList>
            <person name="Watanabe M."/>
            <person name="Kojima H."/>
            <person name="Fukui M."/>
        </authorList>
    </citation>
    <scope>NUCLEOTIDE SEQUENCE [LARGE SCALE GENOMIC DNA]</scope>
    <source>
        <strain evidence="15 16">28bB2T</strain>
    </source>
</reference>
<keyword evidence="2 10" id="KW-0813">Transport</keyword>
<dbReference type="PANTHER" id="PTHR30069">
    <property type="entry name" value="TONB-DEPENDENT OUTER MEMBRANE RECEPTOR"/>
    <property type="match status" value="1"/>
</dbReference>
<evidence type="ECO:0000256" key="11">
    <source>
        <dbReference type="RuleBase" id="RU003357"/>
    </source>
</evidence>
<evidence type="ECO:0000256" key="8">
    <source>
        <dbReference type="ARBA" id="ARBA00023170"/>
    </source>
</evidence>
<keyword evidence="9 10" id="KW-0998">Cell outer membrane</keyword>
<evidence type="ECO:0000256" key="12">
    <source>
        <dbReference type="SAM" id="SignalP"/>
    </source>
</evidence>
<feature type="domain" description="TonB-dependent receptor-like beta-barrel" evidence="13">
    <location>
        <begin position="193"/>
        <end position="694"/>
    </location>
</feature>
<dbReference type="PROSITE" id="PS52016">
    <property type="entry name" value="TONB_DEPENDENT_REC_3"/>
    <property type="match status" value="1"/>
</dbReference>
<dbReference type="KEGG" id="dov:DSCO28_26820"/>
<evidence type="ECO:0000256" key="3">
    <source>
        <dbReference type="ARBA" id="ARBA00022452"/>
    </source>
</evidence>
<keyword evidence="4 10" id="KW-0812">Transmembrane</keyword>
<evidence type="ECO:0000256" key="2">
    <source>
        <dbReference type="ARBA" id="ARBA00022448"/>
    </source>
</evidence>
<comment type="similarity">
    <text evidence="10 11">Belongs to the TonB-dependent receptor family.</text>
</comment>
<dbReference type="Pfam" id="PF00593">
    <property type="entry name" value="TonB_dep_Rec_b-barrel"/>
    <property type="match status" value="1"/>
</dbReference>
<dbReference type="EMBL" id="AP021876">
    <property type="protein sequence ID" value="BBO82116.1"/>
    <property type="molecule type" value="Genomic_DNA"/>
</dbReference>
<dbReference type="RefSeq" id="WP_155322659.1">
    <property type="nucleotide sequence ID" value="NZ_AP021876.1"/>
</dbReference>
<evidence type="ECO:0000259" key="14">
    <source>
        <dbReference type="Pfam" id="PF07715"/>
    </source>
</evidence>
<evidence type="ECO:0000256" key="5">
    <source>
        <dbReference type="ARBA" id="ARBA00022729"/>
    </source>
</evidence>
<dbReference type="SUPFAM" id="SSF56935">
    <property type="entry name" value="Porins"/>
    <property type="match status" value="1"/>
</dbReference>
<organism evidence="15 16">
    <name type="scientific">Desulfosarcina ovata subsp. sediminis</name>
    <dbReference type="NCBI Taxonomy" id="885957"/>
    <lineage>
        <taxon>Bacteria</taxon>
        <taxon>Pseudomonadati</taxon>
        <taxon>Thermodesulfobacteriota</taxon>
        <taxon>Desulfobacteria</taxon>
        <taxon>Desulfobacterales</taxon>
        <taxon>Desulfosarcinaceae</taxon>
        <taxon>Desulfosarcina</taxon>
    </lineage>
</organism>
<feature type="chain" id="PRO_5024426571" evidence="12">
    <location>
        <begin position="28"/>
        <end position="720"/>
    </location>
</feature>
<dbReference type="InterPro" id="IPR012910">
    <property type="entry name" value="Plug_dom"/>
</dbReference>
<evidence type="ECO:0000313" key="15">
    <source>
        <dbReference type="EMBL" id="BBO82116.1"/>
    </source>
</evidence>
<dbReference type="Proteomes" id="UP000425960">
    <property type="component" value="Chromosome"/>
</dbReference>
<evidence type="ECO:0000256" key="4">
    <source>
        <dbReference type="ARBA" id="ARBA00022692"/>
    </source>
</evidence>
<feature type="signal peptide" evidence="12">
    <location>
        <begin position="1"/>
        <end position="27"/>
    </location>
</feature>
<dbReference type="Gene3D" id="2.40.170.20">
    <property type="entry name" value="TonB-dependent receptor, beta-barrel domain"/>
    <property type="match status" value="1"/>
</dbReference>
<accession>A0A5K7ZLV9</accession>
<dbReference type="InterPro" id="IPR039426">
    <property type="entry name" value="TonB-dep_rcpt-like"/>
</dbReference>
<feature type="domain" description="TonB-dependent receptor plug" evidence="14">
    <location>
        <begin position="62"/>
        <end position="168"/>
    </location>
</feature>
<keyword evidence="8 15" id="KW-0675">Receptor</keyword>
<gene>
    <name evidence="15" type="ORF">DSCO28_26820</name>
</gene>
<evidence type="ECO:0000313" key="16">
    <source>
        <dbReference type="Proteomes" id="UP000425960"/>
    </source>
</evidence>